<name>A0A9P8U024_9HYPO</name>
<evidence type="ECO:0000256" key="1">
    <source>
        <dbReference type="SAM" id="MobiDB-lite"/>
    </source>
</evidence>
<evidence type="ECO:0000313" key="4">
    <source>
        <dbReference type="Proteomes" id="UP000827724"/>
    </source>
</evidence>
<dbReference type="AlphaFoldDB" id="A0A9P8U024"/>
<feature type="transmembrane region" description="Helical" evidence="2">
    <location>
        <begin position="67"/>
        <end position="94"/>
    </location>
</feature>
<feature type="region of interest" description="Disordered" evidence="1">
    <location>
        <begin position="1"/>
        <end position="34"/>
    </location>
</feature>
<gene>
    <name evidence="3" type="ORF">Trco_001604</name>
</gene>
<feature type="transmembrane region" description="Helical" evidence="2">
    <location>
        <begin position="100"/>
        <end position="124"/>
    </location>
</feature>
<sequence>MTPFVPFGPDGRGRRRRQDVGIAAGGSPRHGSLGGELHGRLAAVSREIEDEPSGDDFRGGRALSAVAAIHVFVGSGCVGGCDASVFVNAALVLVLLLNMLVLALILVLMLVLVLVLVLMLVLVLSVERDSPERLLGIGSPVGPGVEIVIQLDDAVDDGDLLAFRAGDVDGSHLIAARRRIAAATTKTVLAVGQRLRAGFAAAADAVLGDEEVGYPEEDVEQDEDADGDGYGEVDGQRLWVVDWSGRHDF</sequence>
<reference evidence="3" key="1">
    <citation type="submission" date="2021-08" db="EMBL/GenBank/DDBJ databases">
        <title>Chromosome-Level Trichoderma cornu-damae using Hi-C Data.</title>
        <authorList>
            <person name="Kim C.S."/>
        </authorList>
    </citation>
    <scope>NUCLEOTIDE SEQUENCE</scope>
    <source>
        <strain evidence="3">KA19-0412C</strain>
    </source>
</reference>
<proteinExistence type="predicted"/>
<keyword evidence="4" id="KW-1185">Reference proteome</keyword>
<comment type="caution">
    <text evidence="3">The sequence shown here is derived from an EMBL/GenBank/DDBJ whole genome shotgun (WGS) entry which is preliminary data.</text>
</comment>
<organism evidence="3 4">
    <name type="scientific">Trichoderma cornu-damae</name>
    <dbReference type="NCBI Taxonomy" id="654480"/>
    <lineage>
        <taxon>Eukaryota</taxon>
        <taxon>Fungi</taxon>
        <taxon>Dikarya</taxon>
        <taxon>Ascomycota</taxon>
        <taxon>Pezizomycotina</taxon>
        <taxon>Sordariomycetes</taxon>
        <taxon>Hypocreomycetidae</taxon>
        <taxon>Hypocreales</taxon>
        <taxon>Hypocreaceae</taxon>
        <taxon>Trichoderma</taxon>
    </lineage>
</organism>
<protein>
    <submittedName>
        <fullName evidence="3">Uncharacterized protein</fullName>
    </submittedName>
</protein>
<evidence type="ECO:0000313" key="3">
    <source>
        <dbReference type="EMBL" id="KAH6611584.1"/>
    </source>
</evidence>
<keyword evidence="2" id="KW-0812">Transmembrane</keyword>
<evidence type="ECO:0000256" key="2">
    <source>
        <dbReference type="SAM" id="Phobius"/>
    </source>
</evidence>
<keyword evidence="2" id="KW-0472">Membrane</keyword>
<dbReference type="Proteomes" id="UP000827724">
    <property type="component" value="Unassembled WGS sequence"/>
</dbReference>
<keyword evidence="2" id="KW-1133">Transmembrane helix</keyword>
<accession>A0A9P8U024</accession>
<dbReference type="EMBL" id="JAIWOZ010000001">
    <property type="protein sequence ID" value="KAH6611584.1"/>
    <property type="molecule type" value="Genomic_DNA"/>
</dbReference>